<dbReference type="Pfam" id="PF00550">
    <property type="entry name" value="PP-binding"/>
    <property type="match status" value="1"/>
</dbReference>
<evidence type="ECO:0000313" key="3">
    <source>
        <dbReference type="Proteomes" id="UP001171916"/>
    </source>
</evidence>
<dbReference type="Pfam" id="PF00975">
    <property type="entry name" value="Thioesterase"/>
    <property type="match status" value="1"/>
</dbReference>
<reference evidence="2" key="1">
    <citation type="submission" date="2023-06" db="EMBL/GenBank/DDBJ databases">
        <title>Robiginitalea aurantiacus sp. nov. and Algoriphagus sediminis sp. nov., isolated from coastal sediment.</title>
        <authorList>
            <person name="Zhou Z.Y."/>
            <person name="An J."/>
            <person name="Jia Y.W."/>
            <person name="Du Z.J."/>
        </authorList>
    </citation>
    <scope>NUCLEOTIDE SEQUENCE</scope>
    <source>
        <strain evidence="2">C2-7</strain>
    </source>
</reference>
<feature type="domain" description="Carrier" evidence="1">
    <location>
        <begin position="985"/>
        <end position="1059"/>
    </location>
</feature>
<dbReference type="InterPro" id="IPR010071">
    <property type="entry name" value="AA_adenyl_dom"/>
</dbReference>
<accession>A0ABT7YCZ6</accession>
<dbReference type="InterPro" id="IPR009081">
    <property type="entry name" value="PP-bd_ACP"/>
</dbReference>
<keyword evidence="3" id="KW-1185">Reference proteome</keyword>
<evidence type="ECO:0000259" key="1">
    <source>
        <dbReference type="PROSITE" id="PS50075"/>
    </source>
</evidence>
<dbReference type="Pfam" id="PF00668">
    <property type="entry name" value="Condensation"/>
    <property type="match status" value="1"/>
</dbReference>
<dbReference type="PANTHER" id="PTHR45527:SF1">
    <property type="entry name" value="FATTY ACID SYNTHASE"/>
    <property type="match status" value="1"/>
</dbReference>
<sequence length="1382" mass="157427">MGENSDDLLDEWLNFNDAEGEGAAEFTILKAPAQDSYPLSQTQKRLWLVYQKEPESPVYNYSEVWTFPNDSFDKNTFIKSLELLVKKHQILLSNYLIVKEEPRLVYPKRESFELLESEEKMEESSAFSWLKAKASRGFRLETDPLIRVAICPLTNGNKAVGITFHHIVIDAWSIGILKKDFAKFYAETSKGNLDQLTEERIQFHDFTVWDSERERKSSDKSNPEALQWDILELPLDHPRPARPSYRGGFHHFLLSKDLTKPIQKLAGKLETTDFNLFLAAFQILLSRYGKTEKISVGIPVLNREEEEVKNLVGYFVDTQVLQSQIDPNKSFGQFLEEVKNDSLAALTGEKPSYEELIKQSGIKASQSENPLFQAMFVGHSKGENPFHEHDLKVEMETLDLDVSKFDLTLHHFGEKNGAFAIGIEIASDLFEKAFADRMAAHFEALLFEITSNPEQAISELSLISEKERSYLISGLSHGFNPKDDGSVLDYLEKVFAKSKDQTALVCGEERLTYWELDQKSRAIAHVLKEENADPTKPIGIYLHRSVDYVVSMIGIMRYGGYYLALDPEYPDERIQQYLTGSSCEWVISRKGNFELGNQDIKTLKIDSIEITKNIDNQLFKDVKCSDYAYLIFTSGSTNKPKGVPISHANLCSSYKARLDYYSELPESFLMVSSFAFDSSVAGIYWTLATGGKLIISKNKESLDSTSLTRLIQREEVTHTLMLPSLYQAILSQSLPQSLKHVIVAGEECPPSLPEMHFKKNPEGRLYNEYGPTEGTVWCTVHEFQKETYRDKAPIGLASSNTLAYILDEHQKLVPTGLSGELCIAGPAVAGGYLDAKETEEKFLKNPYSKDWDRIYRTGDLVRIQADGLLEYLGRIDNQIKIRGHRIELNEIQNVTNSFKDIEKSVALVIDSDSPVIALAWKAQKKIEAGDLQSFLQEKLPAYMIPSQFLQLEKFPLLPNGKVDQKELGELFRKEPKTEKQVYEKKAGTYLQNQVANIWADVLGLEEVPVNVDFNALGGNSLLSIRIIARCRALGLKVTPEQFLRYSTVESLVNSVGHEQYQRPGNLQELEILKIWEKELSQKLIGVNDSFKNNGGSAYEWKRVEEELKNRFDFKEMINIENTISSISTKVKSSKNTVNQEIKRIIPISTIGKENPLFCVHSEFYYETVYSQLTRQLSSDYPVYGLLSVSPELVKDQVPEGIPEVAELCIRDMKKVQPKGPYRLLSYSIGNVVAFEMARQLLEEGEKVQLIMIDPPLFFDESRVFGKGGYKKLFTHLELWKKPATLFNKLKKKLSNEKKPALIEDTGLLKKFLYAYQPKHVNVDTLLITTPSEFKHTYGWEPLVNVVDTERIQGPHMKLMREPYASKMNEAIERSLRKWDKEG</sequence>
<dbReference type="SUPFAM" id="SSF53474">
    <property type="entry name" value="alpha/beta-Hydrolases"/>
    <property type="match status" value="1"/>
</dbReference>
<name>A0ABT7YCZ6_9BACT</name>
<proteinExistence type="predicted"/>
<dbReference type="CDD" id="cd19531">
    <property type="entry name" value="LCL_NRPS-like"/>
    <property type="match status" value="1"/>
</dbReference>
<organism evidence="2 3">
    <name type="scientific">Algoriphagus sediminis</name>
    <dbReference type="NCBI Taxonomy" id="3057113"/>
    <lineage>
        <taxon>Bacteria</taxon>
        <taxon>Pseudomonadati</taxon>
        <taxon>Bacteroidota</taxon>
        <taxon>Cytophagia</taxon>
        <taxon>Cytophagales</taxon>
        <taxon>Cyclobacteriaceae</taxon>
        <taxon>Algoriphagus</taxon>
    </lineage>
</organism>
<dbReference type="Gene3D" id="3.30.559.30">
    <property type="entry name" value="Nonribosomal peptide synthetase, condensation domain"/>
    <property type="match status" value="1"/>
</dbReference>
<dbReference type="InterPro" id="IPR023213">
    <property type="entry name" value="CAT-like_dom_sf"/>
</dbReference>
<dbReference type="EMBL" id="JAUEPH010000004">
    <property type="protein sequence ID" value="MDN3204400.1"/>
    <property type="molecule type" value="Genomic_DNA"/>
</dbReference>
<dbReference type="PROSITE" id="PS50075">
    <property type="entry name" value="CARRIER"/>
    <property type="match status" value="1"/>
</dbReference>
<dbReference type="CDD" id="cd05930">
    <property type="entry name" value="A_NRPS"/>
    <property type="match status" value="1"/>
</dbReference>
<dbReference type="Proteomes" id="UP001171916">
    <property type="component" value="Unassembled WGS sequence"/>
</dbReference>
<dbReference type="InterPro" id="IPR001031">
    <property type="entry name" value="Thioesterase"/>
</dbReference>
<evidence type="ECO:0000313" key="2">
    <source>
        <dbReference type="EMBL" id="MDN3204400.1"/>
    </source>
</evidence>
<dbReference type="SUPFAM" id="SSF47336">
    <property type="entry name" value="ACP-like"/>
    <property type="match status" value="1"/>
</dbReference>
<dbReference type="InterPro" id="IPR036736">
    <property type="entry name" value="ACP-like_sf"/>
</dbReference>
<dbReference type="InterPro" id="IPR029058">
    <property type="entry name" value="AB_hydrolase_fold"/>
</dbReference>
<dbReference type="Gene3D" id="3.40.50.980">
    <property type="match status" value="2"/>
</dbReference>
<dbReference type="SUPFAM" id="SSF52777">
    <property type="entry name" value="CoA-dependent acyltransferases"/>
    <property type="match status" value="2"/>
</dbReference>
<dbReference type="Gene3D" id="3.40.50.1820">
    <property type="entry name" value="alpha/beta hydrolase"/>
    <property type="match status" value="1"/>
</dbReference>
<dbReference type="InterPro" id="IPR000873">
    <property type="entry name" value="AMP-dep_synth/lig_dom"/>
</dbReference>
<dbReference type="Pfam" id="PF00501">
    <property type="entry name" value="AMP-binding"/>
    <property type="match status" value="1"/>
</dbReference>
<dbReference type="InterPro" id="IPR001242">
    <property type="entry name" value="Condensation_dom"/>
</dbReference>
<dbReference type="RefSeq" id="WP_289999955.1">
    <property type="nucleotide sequence ID" value="NZ_JAUEPH010000004.1"/>
</dbReference>
<dbReference type="InterPro" id="IPR045851">
    <property type="entry name" value="AMP-bd_C_sf"/>
</dbReference>
<dbReference type="SUPFAM" id="SSF56801">
    <property type="entry name" value="Acetyl-CoA synthetase-like"/>
    <property type="match status" value="1"/>
</dbReference>
<protein>
    <submittedName>
        <fullName evidence="2">Amino acid adenylation domain-containing protein</fullName>
    </submittedName>
</protein>
<dbReference type="Gene3D" id="1.10.1200.10">
    <property type="entry name" value="ACP-like"/>
    <property type="match status" value="1"/>
</dbReference>
<dbReference type="Gene3D" id="2.30.38.10">
    <property type="entry name" value="Luciferase, Domain 3"/>
    <property type="match status" value="1"/>
</dbReference>
<dbReference type="NCBIfam" id="TIGR01733">
    <property type="entry name" value="AA-adenyl-dom"/>
    <property type="match status" value="1"/>
</dbReference>
<gene>
    <name evidence="2" type="ORF">QVH07_09580</name>
</gene>
<dbReference type="Gene3D" id="3.30.300.30">
    <property type="match status" value="1"/>
</dbReference>
<dbReference type="Gene3D" id="3.30.559.10">
    <property type="entry name" value="Chloramphenicol acetyltransferase-like domain"/>
    <property type="match status" value="1"/>
</dbReference>
<dbReference type="PANTHER" id="PTHR45527">
    <property type="entry name" value="NONRIBOSOMAL PEPTIDE SYNTHETASE"/>
    <property type="match status" value="1"/>
</dbReference>
<comment type="caution">
    <text evidence="2">The sequence shown here is derived from an EMBL/GenBank/DDBJ whole genome shotgun (WGS) entry which is preliminary data.</text>
</comment>